<keyword evidence="5 7" id="KW-1133">Transmembrane helix</keyword>
<evidence type="ECO:0000256" key="6">
    <source>
        <dbReference type="ARBA" id="ARBA00023136"/>
    </source>
</evidence>
<feature type="transmembrane region" description="Helical" evidence="7">
    <location>
        <begin position="58"/>
        <end position="80"/>
    </location>
</feature>
<protein>
    <submittedName>
        <fullName evidence="8">Malonate transporter</fullName>
    </submittedName>
</protein>
<dbReference type="AlphaFoldDB" id="A0A0K9GVQ2"/>
<comment type="caution">
    <text evidence="8">The sequence shown here is derived from an EMBL/GenBank/DDBJ whole genome shotgun (WGS) entry which is preliminary data.</text>
</comment>
<dbReference type="PANTHER" id="PTHR36838">
    <property type="entry name" value="AUXIN EFFLUX CARRIER FAMILY PROTEIN"/>
    <property type="match status" value="1"/>
</dbReference>
<keyword evidence="3" id="KW-1003">Cell membrane</keyword>
<evidence type="ECO:0000256" key="2">
    <source>
        <dbReference type="ARBA" id="ARBA00022448"/>
    </source>
</evidence>
<feature type="transmembrane region" description="Helical" evidence="7">
    <location>
        <begin position="194"/>
        <end position="211"/>
    </location>
</feature>
<dbReference type="STRING" id="1679170.AC625_15350"/>
<proteinExistence type="predicted"/>
<feature type="transmembrane region" description="Helical" evidence="7">
    <location>
        <begin position="6"/>
        <end position="23"/>
    </location>
</feature>
<evidence type="ECO:0000256" key="1">
    <source>
        <dbReference type="ARBA" id="ARBA00004141"/>
    </source>
</evidence>
<dbReference type="RefSeq" id="WP_049682072.1">
    <property type="nucleotide sequence ID" value="NZ_LFZW01000001.1"/>
</dbReference>
<name>A0A0K9GVQ2_9BACI</name>
<organism evidence="8 9">
    <name type="scientific">Peribacillus loiseleuriae</name>
    <dbReference type="NCBI Taxonomy" id="1679170"/>
    <lineage>
        <taxon>Bacteria</taxon>
        <taxon>Bacillati</taxon>
        <taxon>Bacillota</taxon>
        <taxon>Bacilli</taxon>
        <taxon>Bacillales</taxon>
        <taxon>Bacillaceae</taxon>
        <taxon>Peribacillus</taxon>
    </lineage>
</organism>
<evidence type="ECO:0000256" key="3">
    <source>
        <dbReference type="ARBA" id="ARBA00022475"/>
    </source>
</evidence>
<dbReference type="InterPro" id="IPR004776">
    <property type="entry name" value="Mem_transp_PIN-like"/>
</dbReference>
<dbReference type="EMBL" id="LFZW01000001">
    <property type="protein sequence ID" value="KMY50720.1"/>
    <property type="molecule type" value="Genomic_DNA"/>
</dbReference>
<accession>A0A0K9GVQ2</accession>
<evidence type="ECO:0000313" key="8">
    <source>
        <dbReference type="EMBL" id="KMY50720.1"/>
    </source>
</evidence>
<evidence type="ECO:0000313" key="9">
    <source>
        <dbReference type="Proteomes" id="UP000037146"/>
    </source>
</evidence>
<dbReference type="PANTHER" id="PTHR36838:SF3">
    <property type="entry name" value="TRANSPORTER AUXIN EFFLUX CARRIER EC FAMILY"/>
    <property type="match status" value="1"/>
</dbReference>
<keyword evidence="9" id="KW-1185">Reference proteome</keyword>
<comment type="subcellular location">
    <subcellularLocation>
        <location evidence="1">Membrane</location>
        <topology evidence="1">Multi-pass membrane protein</topology>
    </subcellularLocation>
</comment>
<feature type="transmembrane region" description="Helical" evidence="7">
    <location>
        <begin position="100"/>
        <end position="119"/>
    </location>
</feature>
<feature type="transmembrane region" description="Helical" evidence="7">
    <location>
        <begin position="35"/>
        <end position="52"/>
    </location>
</feature>
<keyword evidence="2" id="KW-0813">Transport</keyword>
<feature type="transmembrane region" description="Helical" evidence="7">
    <location>
        <begin position="278"/>
        <end position="297"/>
    </location>
</feature>
<dbReference type="Pfam" id="PF03547">
    <property type="entry name" value="Mem_trans"/>
    <property type="match status" value="1"/>
</dbReference>
<reference evidence="9" key="1">
    <citation type="submission" date="2015-07" db="EMBL/GenBank/DDBJ databases">
        <title>Genome sequencing project for genomic taxonomy and phylogenomics of Bacillus-like bacteria.</title>
        <authorList>
            <person name="Liu B."/>
            <person name="Wang J."/>
            <person name="Zhu Y."/>
            <person name="Liu G."/>
            <person name="Chen Q."/>
            <person name="Chen Z."/>
            <person name="Lan J."/>
            <person name="Che J."/>
            <person name="Ge C."/>
            <person name="Shi H."/>
            <person name="Pan Z."/>
            <person name="Liu X."/>
        </authorList>
    </citation>
    <scope>NUCLEOTIDE SEQUENCE [LARGE SCALE GENOMIC DNA]</scope>
    <source>
        <strain evidence="9">FJAT-27997</strain>
    </source>
</reference>
<dbReference type="GO" id="GO:0016020">
    <property type="term" value="C:membrane"/>
    <property type="evidence" value="ECO:0007669"/>
    <property type="project" value="UniProtKB-SubCell"/>
</dbReference>
<dbReference type="OrthoDB" id="3238334at2"/>
<dbReference type="PATRIC" id="fig|1679170.3.peg.3495"/>
<keyword evidence="6 7" id="KW-0472">Membrane</keyword>
<dbReference type="Proteomes" id="UP000037146">
    <property type="component" value="Unassembled WGS sequence"/>
</dbReference>
<feature type="transmembrane region" description="Helical" evidence="7">
    <location>
        <begin position="223"/>
        <end position="241"/>
    </location>
</feature>
<evidence type="ECO:0000256" key="7">
    <source>
        <dbReference type="SAM" id="Phobius"/>
    </source>
</evidence>
<dbReference type="GO" id="GO:0055085">
    <property type="term" value="P:transmembrane transport"/>
    <property type="evidence" value="ECO:0007669"/>
    <property type="project" value="InterPro"/>
</dbReference>
<evidence type="ECO:0000256" key="4">
    <source>
        <dbReference type="ARBA" id="ARBA00022692"/>
    </source>
</evidence>
<gene>
    <name evidence="8" type="ORF">AC625_15350</name>
</gene>
<feature type="transmembrane region" description="Helical" evidence="7">
    <location>
        <begin position="247"/>
        <end position="266"/>
    </location>
</feature>
<sequence length="301" mass="33863">MNQQFLYIIVIICIGYLLKRINLLKEKDGETISRIIFNITLPALVIVSLNSVKIEPSLILLPVIAFLIGFISLFLAFFVFKKEERVLKGTLMMMATGYNVGLFAFPLVEAIWGPIGLIYFGMFDIGNSLIVFGLSYIAGSYYSEKGLVLKPIGIVKKLSKSVPLMTYIIAGTLSFSNIHFPGGFIDIATIISKANLPLSLLLLGLYLNFNFEKQYLRPTIKYVLFRYGFGLIVGLAFYFLLPFNQMFRYTILIGLLLPVGLSVLPFAHEFKYSTHRLIGTLSNICIVISIIILYLFANFIL</sequence>
<keyword evidence="4 7" id="KW-0812">Transmembrane</keyword>
<evidence type="ECO:0000256" key="5">
    <source>
        <dbReference type="ARBA" id="ARBA00022989"/>
    </source>
</evidence>